<reference evidence="3 4" key="1">
    <citation type="submission" date="2019-03" db="EMBL/GenBank/DDBJ databases">
        <title>Genomic Encyclopedia of Type Strains, Phase III (KMG-III): the genomes of soil and plant-associated and newly described type strains.</title>
        <authorList>
            <person name="Whitman W."/>
        </authorList>
    </citation>
    <scope>NUCLEOTIDE SEQUENCE [LARGE SCALE GENOMIC DNA]</scope>
    <source>
        <strain evidence="3 4">CGMCC 1.7660</strain>
    </source>
</reference>
<evidence type="ECO:0000313" key="4">
    <source>
        <dbReference type="Proteomes" id="UP000295783"/>
    </source>
</evidence>
<feature type="region of interest" description="Disordered" evidence="2">
    <location>
        <begin position="1"/>
        <end position="20"/>
    </location>
</feature>
<keyword evidence="1" id="KW-0175">Coiled coil</keyword>
<dbReference type="OrthoDB" id="9791432at2"/>
<keyword evidence="4" id="KW-1185">Reference proteome</keyword>
<evidence type="ECO:0000256" key="1">
    <source>
        <dbReference type="SAM" id="Coils"/>
    </source>
</evidence>
<dbReference type="Proteomes" id="UP000295783">
    <property type="component" value="Unassembled WGS sequence"/>
</dbReference>
<gene>
    <name evidence="3" type="ORF">A8950_0939</name>
</gene>
<evidence type="ECO:0008006" key="5">
    <source>
        <dbReference type="Google" id="ProtNLM"/>
    </source>
</evidence>
<comment type="caution">
    <text evidence="3">The sequence shown here is derived from an EMBL/GenBank/DDBJ whole genome shotgun (WGS) entry which is preliminary data.</text>
</comment>
<feature type="compositionally biased region" description="Low complexity" evidence="2">
    <location>
        <begin position="96"/>
        <end position="113"/>
    </location>
</feature>
<dbReference type="EMBL" id="SNYW01000006">
    <property type="protein sequence ID" value="TDQ84388.1"/>
    <property type="molecule type" value="Genomic_DNA"/>
</dbReference>
<protein>
    <recommendedName>
        <fullName evidence="5">Flagellar motility protein MotE (MotC chaperone)</fullName>
    </recommendedName>
</protein>
<proteinExistence type="predicted"/>
<feature type="coiled-coil region" evidence="1">
    <location>
        <begin position="123"/>
        <end position="188"/>
    </location>
</feature>
<feature type="compositionally biased region" description="Low complexity" evidence="2">
    <location>
        <begin position="58"/>
        <end position="75"/>
    </location>
</feature>
<dbReference type="SUPFAM" id="SSF158791">
    <property type="entry name" value="MgtE N-terminal domain-like"/>
    <property type="match status" value="1"/>
</dbReference>
<name>A0A4R6X1P8_9PROT</name>
<dbReference type="AlphaFoldDB" id="A0A4R6X1P8"/>
<sequence>MTTSTSSQPQNEAARPAPQRGPRLLPLLALMLGLVISIRVGDMWQDVTLGIGGELQAQEGQPQEGQPQEGQAQEENTAGNGTVPAPAEAVPGETQEAATDGGEPTAEAGAAPAAPTPDPLDFTDEEVEVLQQLAKRREELEVRARQLDEREAIVAAAEQRMEQKMAELRALQTIVEDLLAKRSEQEEATLQTLVQTYEKMKPKDAAQVFEEMDMDLLKDLVSRMKTSRAAPILALVSPTKVKELTLELAEKDTLPFAP</sequence>
<evidence type="ECO:0000313" key="3">
    <source>
        <dbReference type="EMBL" id="TDQ84388.1"/>
    </source>
</evidence>
<dbReference type="RefSeq" id="WP_133612414.1">
    <property type="nucleotide sequence ID" value="NZ_SNYW01000006.1"/>
</dbReference>
<accession>A0A4R6X1P8</accession>
<evidence type="ECO:0000256" key="2">
    <source>
        <dbReference type="SAM" id="MobiDB-lite"/>
    </source>
</evidence>
<organism evidence="3 4">
    <name type="scientific">Dongia mobilis</name>
    <dbReference type="NCBI Taxonomy" id="578943"/>
    <lineage>
        <taxon>Bacteria</taxon>
        <taxon>Pseudomonadati</taxon>
        <taxon>Pseudomonadota</taxon>
        <taxon>Alphaproteobacteria</taxon>
        <taxon>Rhodospirillales</taxon>
        <taxon>Dongiaceae</taxon>
        <taxon>Dongia</taxon>
    </lineage>
</organism>
<feature type="region of interest" description="Disordered" evidence="2">
    <location>
        <begin position="58"/>
        <end position="121"/>
    </location>
</feature>
<feature type="compositionally biased region" description="Polar residues" evidence="2">
    <location>
        <begin position="1"/>
        <end position="11"/>
    </location>
</feature>